<accession>A0A537IRM5</accession>
<evidence type="ECO:0000313" key="2">
    <source>
        <dbReference type="Proteomes" id="UP000318834"/>
    </source>
</evidence>
<gene>
    <name evidence="1" type="ORF">E6H05_08310</name>
</gene>
<protein>
    <submittedName>
        <fullName evidence="1">Uncharacterized protein</fullName>
    </submittedName>
</protein>
<dbReference type="EMBL" id="VBAP01000060">
    <property type="protein sequence ID" value="TMI73959.1"/>
    <property type="molecule type" value="Genomic_DNA"/>
</dbReference>
<sequence length="68" mass="7813">MPRFEVWQSPGGRAWEGPDQEEAILTALRVRQPGVITEVAEVYDLAYELHLRRIACFNDGVNADRSRR</sequence>
<reference evidence="1 2" key="1">
    <citation type="journal article" date="2019" name="Nat. Microbiol.">
        <title>Mediterranean grassland soil C-N compound turnover is dependent on rainfall and depth, and is mediated by genomically divergent microorganisms.</title>
        <authorList>
            <person name="Diamond S."/>
            <person name="Andeer P.F."/>
            <person name="Li Z."/>
            <person name="Crits-Christoph A."/>
            <person name="Burstein D."/>
            <person name="Anantharaman K."/>
            <person name="Lane K.R."/>
            <person name="Thomas B.C."/>
            <person name="Pan C."/>
            <person name="Northen T.R."/>
            <person name="Banfield J.F."/>
        </authorList>
    </citation>
    <scope>NUCLEOTIDE SEQUENCE [LARGE SCALE GENOMIC DNA]</scope>
    <source>
        <strain evidence="1">NP_8</strain>
    </source>
</reference>
<dbReference type="AlphaFoldDB" id="A0A537IRM5"/>
<comment type="caution">
    <text evidence="1">The sequence shown here is derived from an EMBL/GenBank/DDBJ whole genome shotgun (WGS) entry which is preliminary data.</text>
</comment>
<name>A0A537IRM5_9BACT</name>
<evidence type="ECO:0000313" key="1">
    <source>
        <dbReference type="EMBL" id="TMI73959.1"/>
    </source>
</evidence>
<organism evidence="1 2">
    <name type="scientific">Candidatus Segetimicrobium genomatis</name>
    <dbReference type="NCBI Taxonomy" id="2569760"/>
    <lineage>
        <taxon>Bacteria</taxon>
        <taxon>Bacillati</taxon>
        <taxon>Candidatus Sysuimicrobiota</taxon>
        <taxon>Candidatus Sysuimicrobiia</taxon>
        <taxon>Candidatus Sysuimicrobiales</taxon>
        <taxon>Candidatus Segetimicrobiaceae</taxon>
        <taxon>Candidatus Segetimicrobium</taxon>
    </lineage>
</organism>
<proteinExistence type="predicted"/>
<dbReference type="Proteomes" id="UP000318834">
    <property type="component" value="Unassembled WGS sequence"/>
</dbReference>